<evidence type="ECO:0000256" key="4">
    <source>
        <dbReference type="ARBA" id="ARBA00016377"/>
    </source>
</evidence>
<dbReference type="Pfam" id="PF00293">
    <property type="entry name" value="NUDIX"/>
    <property type="match status" value="1"/>
</dbReference>
<evidence type="ECO:0000313" key="10">
    <source>
        <dbReference type="Proteomes" id="UP000315017"/>
    </source>
</evidence>
<accession>A0A517YD39</accession>
<gene>
    <name evidence="9" type="primary">nudF</name>
    <name evidence="9" type="ORF">ETAA8_32560</name>
</gene>
<dbReference type="InterPro" id="IPR015797">
    <property type="entry name" value="NUDIX_hydrolase-like_dom_sf"/>
</dbReference>
<dbReference type="EMBL" id="CP036274">
    <property type="protein sequence ID" value="QDU28156.1"/>
    <property type="molecule type" value="Genomic_DNA"/>
</dbReference>
<comment type="similarity">
    <text evidence="3">Belongs to the Nudix hydrolase family. NudK subfamily.</text>
</comment>
<comment type="catalytic activity">
    <reaction evidence="1">
        <text>GDP-alpha-D-mannose + H2O = alpha-D-mannose 1-phosphate + GMP + 2 H(+)</text>
        <dbReference type="Rhea" id="RHEA:27978"/>
        <dbReference type="ChEBI" id="CHEBI:15377"/>
        <dbReference type="ChEBI" id="CHEBI:15378"/>
        <dbReference type="ChEBI" id="CHEBI:57527"/>
        <dbReference type="ChEBI" id="CHEBI:58115"/>
        <dbReference type="ChEBI" id="CHEBI:58409"/>
    </reaction>
</comment>
<dbReference type="Gene3D" id="3.90.79.10">
    <property type="entry name" value="Nucleoside Triphosphate Pyrophosphohydrolase"/>
    <property type="match status" value="1"/>
</dbReference>
<evidence type="ECO:0000256" key="1">
    <source>
        <dbReference type="ARBA" id="ARBA00000847"/>
    </source>
</evidence>
<dbReference type="PROSITE" id="PS51462">
    <property type="entry name" value="NUDIX"/>
    <property type="match status" value="1"/>
</dbReference>
<dbReference type="AlphaFoldDB" id="A0A517YD39"/>
<dbReference type="SUPFAM" id="SSF55811">
    <property type="entry name" value="Nudix"/>
    <property type="match status" value="1"/>
</dbReference>
<protein>
    <recommendedName>
        <fullName evidence="4">GDP-mannose pyrophosphatase</fullName>
    </recommendedName>
    <alternativeName>
        <fullName evidence="6">GDP-mannose hydrolase</fullName>
    </alternativeName>
    <alternativeName>
        <fullName evidence="7">GDPMK</fullName>
    </alternativeName>
</protein>
<dbReference type="GO" id="GO:0005829">
    <property type="term" value="C:cytosol"/>
    <property type="evidence" value="ECO:0007669"/>
    <property type="project" value="TreeGrafter"/>
</dbReference>
<sequence length="171" mass="19179">MPEELLLTTSRFKVVRDRFVTSSGVTKNREIVRHPGAVVMVPRLPDGSVCLIRNYRISVNQTLIELPAGTLDPQETPQSQAERELIEETGYRAGTMKFLHAFYLSPGILDERMHLFLATDLVAGEAAREVGEEITNLVVPWTEAIAMIFRGEIQDAKTIASLLYVDRLDSH</sequence>
<organism evidence="9 10">
    <name type="scientific">Anatilimnocola aggregata</name>
    <dbReference type="NCBI Taxonomy" id="2528021"/>
    <lineage>
        <taxon>Bacteria</taxon>
        <taxon>Pseudomonadati</taxon>
        <taxon>Planctomycetota</taxon>
        <taxon>Planctomycetia</taxon>
        <taxon>Pirellulales</taxon>
        <taxon>Pirellulaceae</taxon>
        <taxon>Anatilimnocola</taxon>
    </lineage>
</organism>
<dbReference type="PANTHER" id="PTHR11839">
    <property type="entry name" value="UDP/ADP-SUGAR PYROPHOSPHATASE"/>
    <property type="match status" value="1"/>
</dbReference>
<evidence type="ECO:0000256" key="7">
    <source>
        <dbReference type="ARBA" id="ARBA00032272"/>
    </source>
</evidence>
<evidence type="ECO:0000256" key="6">
    <source>
        <dbReference type="ARBA" id="ARBA00032162"/>
    </source>
</evidence>
<proteinExistence type="inferred from homology"/>
<dbReference type="KEGG" id="aagg:ETAA8_32560"/>
<keyword evidence="10" id="KW-1185">Reference proteome</keyword>
<dbReference type="CDD" id="cd03424">
    <property type="entry name" value="NUDIX_ADPRase_Nudt5_UGPPase_Nudt14"/>
    <property type="match status" value="1"/>
</dbReference>
<dbReference type="RefSeq" id="WP_145089972.1">
    <property type="nucleotide sequence ID" value="NZ_CP036274.1"/>
</dbReference>
<feature type="domain" description="Nudix hydrolase" evidence="8">
    <location>
        <begin position="32"/>
        <end position="161"/>
    </location>
</feature>
<evidence type="ECO:0000256" key="3">
    <source>
        <dbReference type="ARBA" id="ARBA00007275"/>
    </source>
</evidence>
<dbReference type="OrthoDB" id="9806150at2"/>
<keyword evidence="5 9" id="KW-0378">Hydrolase</keyword>
<dbReference type="InterPro" id="IPR000086">
    <property type="entry name" value="NUDIX_hydrolase_dom"/>
</dbReference>
<name>A0A517YD39_9BACT</name>
<dbReference type="GO" id="GO:0006753">
    <property type="term" value="P:nucleoside phosphate metabolic process"/>
    <property type="evidence" value="ECO:0007669"/>
    <property type="project" value="TreeGrafter"/>
</dbReference>
<comment type="cofactor">
    <cofactor evidence="2">
        <name>Mg(2+)</name>
        <dbReference type="ChEBI" id="CHEBI:18420"/>
    </cofactor>
</comment>
<reference evidence="9 10" key="1">
    <citation type="submission" date="2019-02" db="EMBL/GenBank/DDBJ databases">
        <title>Deep-cultivation of Planctomycetes and their phenomic and genomic characterization uncovers novel biology.</title>
        <authorList>
            <person name="Wiegand S."/>
            <person name="Jogler M."/>
            <person name="Boedeker C."/>
            <person name="Pinto D."/>
            <person name="Vollmers J."/>
            <person name="Rivas-Marin E."/>
            <person name="Kohn T."/>
            <person name="Peeters S.H."/>
            <person name="Heuer A."/>
            <person name="Rast P."/>
            <person name="Oberbeckmann S."/>
            <person name="Bunk B."/>
            <person name="Jeske O."/>
            <person name="Meyerdierks A."/>
            <person name="Storesund J.E."/>
            <person name="Kallscheuer N."/>
            <person name="Luecker S."/>
            <person name="Lage O.M."/>
            <person name="Pohl T."/>
            <person name="Merkel B.J."/>
            <person name="Hornburger P."/>
            <person name="Mueller R.-W."/>
            <person name="Bruemmer F."/>
            <person name="Labrenz M."/>
            <person name="Spormann A.M."/>
            <person name="Op den Camp H."/>
            <person name="Overmann J."/>
            <person name="Amann R."/>
            <person name="Jetten M.S.M."/>
            <person name="Mascher T."/>
            <person name="Medema M.H."/>
            <person name="Devos D.P."/>
            <person name="Kaster A.-K."/>
            <person name="Ovreas L."/>
            <person name="Rohde M."/>
            <person name="Galperin M.Y."/>
            <person name="Jogler C."/>
        </authorList>
    </citation>
    <scope>NUCLEOTIDE SEQUENCE [LARGE SCALE GENOMIC DNA]</scope>
    <source>
        <strain evidence="9 10">ETA_A8</strain>
    </source>
</reference>
<dbReference type="Proteomes" id="UP000315017">
    <property type="component" value="Chromosome"/>
</dbReference>
<dbReference type="GO" id="GO:0016787">
    <property type="term" value="F:hydrolase activity"/>
    <property type="evidence" value="ECO:0007669"/>
    <property type="project" value="UniProtKB-KW"/>
</dbReference>
<evidence type="ECO:0000256" key="5">
    <source>
        <dbReference type="ARBA" id="ARBA00022801"/>
    </source>
</evidence>
<evidence type="ECO:0000313" key="9">
    <source>
        <dbReference type="EMBL" id="QDU28156.1"/>
    </source>
</evidence>
<evidence type="ECO:0000259" key="8">
    <source>
        <dbReference type="PROSITE" id="PS51462"/>
    </source>
</evidence>
<dbReference type="PANTHER" id="PTHR11839:SF18">
    <property type="entry name" value="NUDIX HYDROLASE DOMAIN-CONTAINING PROTEIN"/>
    <property type="match status" value="1"/>
</dbReference>
<dbReference type="GO" id="GO:0019693">
    <property type="term" value="P:ribose phosphate metabolic process"/>
    <property type="evidence" value="ECO:0007669"/>
    <property type="project" value="TreeGrafter"/>
</dbReference>
<evidence type="ECO:0000256" key="2">
    <source>
        <dbReference type="ARBA" id="ARBA00001946"/>
    </source>
</evidence>